<accession>A0ACB9MN22</accession>
<dbReference type="EMBL" id="CM042888">
    <property type="protein sequence ID" value="KAI4324759.1"/>
    <property type="molecule type" value="Genomic_DNA"/>
</dbReference>
<name>A0ACB9MN22_9MYRT</name>
<gene>
    <name evidence="1" type="ORF">MLD38_030216</name>
</gene>
<protein>
    <submittedName>
        <fullName evidence="1">Uncharacterized protein</fullName>
    </submittedName>
</protein>
<keyword evidence="2" id="KW-1185">Reference proteome</keyword>
<dbReference type="Proteomes" id="UP001057402">
    <property type="component" value="Chromosome 9"/>
</dbReference>
<reference evidence="2" key="1">
    <citation type="journal article" date="2023" name="Front. Plant Sci.">
        <title>Chromosomal-level genome assembly of Melastoma candidum provides insights into trichome evolution.</title>
        <authorList>
            <person name="Zhong Y."/>
            <person name="Wu W."/>
            <person name="Sun C."/>
            <person name="Zou P."/>
            <person name="Liu Y."/>
            <person name="Dai S."/>
            <person name="Zhou R."/>
        </authorList>
    </citation>
    <scope>NUCLEOTIDE SEQUENCE [LARGE SCALE GENOMIC DNA]</scope>
</reference>
<sequence>MEAPGYYYCFPTSDKSSAASAAGEPFLFDDLLDFSNAESVPGAGFFHNAAASSTDSSVVAAIDGCNSSVCGDNGGTTNYNSSGGDSSVCLNGFYGAGRGFGGDCKLSGELCVPCDDLAELEWLSNFFEDSFSAKQPSLFFPGSPSSNAPTPLDSSPVFLPEPTPPPSKSQSKRPRTIPCDWTTRLLHPAAPPAAAEPSPRAASSKRETSGGQDAAPRRCLHCAAEKTPQWRTGPLGLKTLCNACGVRYKSGRLVPEYRPAASPTFISTKHSNSHRKVIELRRQKDLQRVHPQFTGPGPMFGSGNGSGHGYLIGGGAGYRHMI</sequence>
<proteinExistence type="predicted"/>
<evidence type="ECO:0000313" key="1">
    <source>
        <dbReference type="EMBL" id="KAI4324759.1"/>
    </source>
</evidence>
<evidence type="ECO:0000313" key="2">
    <source>
        <dbReference type="Proteomes" id="UP001057402"/>
    </source>
</evidence>
<comment type="caution">
    <text evidence="1">The sequence shown here is derived from an EMBL/GenBank/DDBJ whole genome shotgun (WGS) entry which is preliminary data.</text>
</comment>
<organism evidence="1 2">
    <name type="scientific">Melastoma candidum</name>
    <dbReference type="NCBI Taxonomy" id="119954"/>
    <lineage>
        <taxon>Eukaryota</taxon>
        <taxon>Viridiplantae</taxon>
        <taxon>Streptophyta</taxon>
        <taxon>Embryophyta</taxon>
        <taxon>Tracheophyta</taxon>
        <taxon>Spermatophyta</taxon>
        <taxon>Magnoliopsida</taxon>
        <taxon>eudicotyledons</taxon>
        <taxon>Gunneridae</taxon>
        <taxon>Pentapetalae</taxon>
        <taxon>rosids</taxon>
        <taxon>malvids</taxon>
        <taxon>Myrtales</taxon>
        <taxon>Melastomataceae</taxon>
        <taxon>Melastomatoideae</taxon>
        <taxon>Melastomateae</taxon>
        <taxon>Melastoma</taxon>
    </lineage>
</organism>